<dbReference type="Pfam" id="PF01370">
    <property type="entry name" value="Epimerase"/>
    <property type="match status" value="1"/>
</dbReference>
<proteinExistence type="inferred from homology"/>
<gene>
    <name evidence="4" type="ORF">DOFOFD_11995</name>
</gene>
<dbReference type="Gene3D" id="3.90.25.10">
    <property type="entry name" value="UDP-galactose 4-epimerase, domain 1"/>
    <property type="match status" value="1"/>
</dbReference>
<sequence length="143" mass="16056">MPSFVTNTTNNYGYWHFPEKLIPLVTINAIEGRPLPVYGEGSNVRDWLFVDDHAEALVRAVERGVPGETYAIGARQPRSNLEVVRAICNVLDEISPDPKGKRDRLISFVKDVRDMISAMKLTRAMRKTPSTGRRNMISKRGSG</sequence>
<reference evidence="4 5" key="1">
    <citation type="submission" date="2023-10" db="EMBL/GenBank/DDBJ databases">
        <title>Sorlinia euscelidii gen. nov., sp. nov., an acetic acid bacteria isolated from the gut of Euscelidius variegatus emitter.</title>
        <authorList>
            <person name="Michoud G."/>
            <person name="Marasco R."/>
            <person name="Seferji K."/>
            <person name="Gonella E."/>
            <person name="Garuglieri E."/>
            <person name="Alma A."/>
            <person name="Mapelli F."/>
            <person name="Borin S."/>
            <person name="Daffonchio D."/>
            <person name="Crotti E."/>
        </authorList>
    </citation>
    <scope>NUCLEOTIDE SEQUENCE [LARGE SCALE GENOMIC DNA]</scope>
    <source>
        <strain evidence="4 5">EV16P</strain>
    </source>
</reference>
<dbReference type="Gene3D" id="3.40.50.720">
    <property type="entry name" value="NAD(P)-binding Rossmann-like Domain"/>
    <property type="match status" value="1"/>
</dbReference>
<organism evidence="4 5">
    <name type="scientific">Sorlinia euscelidii</name>
    <dbReference type="NCBI Taxonomy" id="3081148"/>
    <lineage>
        <taxon>Bacteria</taxon>
        <taxon>Pseudomonadati</taxon>
        <taxon>Pseudomonadota</taxon>
        <taxon>Alphaproteobacteria</taxon>
        <taxon>Acetobacterales</taxon>
        <taxon>Acetobacteraceae</taxon>
        <taxon>Sorlinia</taxon>
    </lineage>
</organism>
<comment type="pathway">
    <text evidence="1">Bacterial outer membrane biogenesis; LPS O-antigen biosynthesis.</text>
</comment>
<dbReference type="Proteomes" id="UP001312908">
    <property type="component" value="Unassembled WGS sequence"/>
</dbReference>
<accession>A0ABU7U4E1</accession>
<protein>
    <recommendedName>
        <fullName evidence="3">NAD-dependent epimerase/dehydratase domain-containing protein</fullName>
    </recommendedName>
</protein>
<name>A0ABU7U4E1_9PROT</name>
<dbReference type="InterPro" id="IPR036291">
    <property type="entry name" value="NAD(P)-bd_dom_sf"/>
</dbReference>
<dbReference type="EMBL" id="JAWJZY010000014">
    <property type="protein sequence ID" value="MEE8659719.1"/>
    <property type="molecule type" value="Genomic_DNA"/>
</dbReference>
<dbReference type="SUPFAM" id="SSF51735">
    <property type="entry name" value="NAD(P)-binding Rossmann-fold domains"/>
    <property type="match status" value="1"/>
</dbReference>
<keyword evidence="5" id="KW-1185">Reference proteome</keyword>
<evidence type="ECO:0000259" key="3">
    <source>
        <dbReference type="Pfam" id="PF01370"/>
    </source>
</evidence>
<evidence type="ECO:0000256" key="1">
    <source>
        <dbReference type="ARBA" id="ARBA00005125"/>
    </source>
</evidence>
<dbReference type="PANTHER" id="PTHR43000">
    <property type="entry name" value="DTDP-D-GLUCOSE 4,6-DEHYDRATASE-RELATED"/>
    <property type="match status" value="1"/>
</dbReference>
<comment type="similarity">
    <text evidence="2">Belongs to the NAD(P)-dependent epimerase/dehydratase family.</text>
</comment>
<evidence type="ECO:0000313" key="4">
    <source>
        <dbReference type="EMBL" id="MEE8659719.1"/>
    </source>
</evidence>
<evidence type="ECO:0000256" key="2">
    <source>
        <dbReference type="ARBA" id="ARBA00007637"/>
    </source>
</evidence>
<evidence type="ECO:0000313" key="5">
    <source>
        <dbReference type="Proteomes" id="UP001312908"/>
    </source>
</evidence>
<comment type="caution">
    <text evidence="4">The sequence shown here is derived from an EMBL/GenBank/DDBJ whole genome shotgun (WGS) entry which is preliminary data.</text>
</comment>
<feature type="domain" description="NAD-dependent epimerase/dehydratase" evidence="3">
    <location>
        <begin position="5"/>
        <end position="73"/>
    </location>
</feature>
<dbReference type="InterPro" id="IPR001509">
    <property type="entry name" value="Epimerase_deHydtase"/>
</dbReference>